<dbReference type="Proteomes" id="UP000070412">
    <property type="component" value="Unassembled WGS sequence"/>
</dbReference>
<reference evidence="2" key="2">
    <citation type="submission" date="2020-01" db="EMBL/GenBank/DDBJ databases">
        <authorList>
            <person name="Korhonen P.K.K."/>
            <person name="Guangxu M.G."/>
            <person name="Wang T.W."/>
            <person name="Stroehlein A.J.S."/>
            <person name="Young N.D."/>
            <person name="Ang C.-S.A."/>
            <person name="Fernando D.W.F."/>
            <person name="Lu H.L."/>
            <person name="Taylor S.T."/>
            <person name="Ehtesham M.E.M."/>
            <person name="Najaraj S.H.N."/>
            <person name="Harsha G.H.G."/>
            <person name="Madugundu A.M."/>
            <person name="Renuse S.R."/>
            <person name="Holt D.H."/>
            <person name="Pandey A.P."/>
            <person name="Papenfuss A.P."/>
            <person name="Gasser R.B.G."/>
            <person name="Fischer K.F."/>
        </authorList>
    </citation>
    <scope>NUCLEOTIDE SEQUENCE</scope>
    <source>
        <strain evidence="2">SSS_KF_BRIS2020</strain>
    </source>
</reference>
<name>A0A834REB5_SARSC</name>
<proteinExistence type="predicted"/>
<accession>A0A834REB5</accession>
<dbReference type="EMBL" id="WVUK01000050">
    <property type="protein sequence ID" value="KAF7495062.1"/>
    <property type="molecule type" value="Genomic_DNA"/>
</dbReference>
<sequence length="168" mass="19115">MLRFIIIWTISQSLIHSIHSEPIEMMPKMIRRPMHLDHLLCRQIHNGVGVRAIAVTNLSGELCRTYCRIFDRLNAKIYYTENISPNFIRCGPFRSRCVDGNCIGINVPSNNLINNPIGTMEKVYPASGPDSNALVVAGNDLKDSSGERNETEKFSFRNNLNKYSRGRF</sequence>
<evidence type="ECO:0000256" key="1">
    <source>
        <dbReference type="SAM" id="SignalP"/>
    </source>
</evidence>
<feature type="chain" id="PRO_5038316147" evidence="1">
    <location>
        <begin position="21"/>
        <end position="168"/>
    </location>
</feature>
<organism evidence="2">
    <name type="scientific">Sarcoptes scabiei</name>
    <name type="common">Itch mite</name>
    <name type="synonym">Acarus scabiei</name>
    <dbReference type="NCBI Taxonomy" id="52283"/>
    <lineage>
        <taxon>Eukaryota</taxon>
        <taxon>Metazoa</taxon>
        <taxon>Ecdysozoa</taxon>
        <taxon>Arthropoda</taxon>
        <taxon>Chelicerata</taxon>
        <taxon>Arachnida</taxon>
        <taxon>Acari</taxon>
        <taxon>Acariformes</taxon>
        <taxon>Sarcoptiformes</taxon>
        <taxon>Astigmata</taxon>
        <taxon>Psoroptidia</taxon>
        <taxon>Sarcoptoidea</taxon>
        <taxon>Sarcoptidae</taxon>
        <taxon>Sarcoptinae</taxon>
        <taxon>Sarcoptes</taxon>
    </lineage>
</organism>
<feature type="signal peptide" evidence="1">
    <location>
        <begin position="1"/>
        <end position="20"/>
    </location>
</feature>
<keyword evidence="4" id="KW-1185">Reference proteome</keyword>
<reference evidence="3" key="3">
    <citation type="submission" date="2022-06" db="UniProtKB">
        <authorList>
            <consortium name="EnsemblMetazoa"/>
        </authorList>
    </citation>
    <scope>IDENTIFICATION</scope>
</reference>
<dbReference type="AlphaFoldDB" id="A0A834REB5"/>
<keyword evidence="1" id="KW-0732">Signal</keyword>
<evidence type="ECO:0000313" key="4">
    <source>
        <dbReference type="Proteomes" id="UP000070412"/>
    </source>
</evidence>
<reference evidence="4" key="1">
    <citation type="journal article" date="2020" name="PLoS Negl. Trop. Dis.">
        <title>High-quality nuclear genome for Sarcoptes scabiei-A critical resource for a neglected parasite.</title>
        <authorList>
            <person name="Korhonen P.K."/>
            <person name="Gasser R.B."/>
            <person name="Ma G."/>
            <person name="Wang T."/>
            <person name="Stroehlein A.J."/>
            <person name="Young N.D."/>
            <person name="Ang C.S."/>
            <person name="Fernando D.D."/>
            <person name="Lu H.C."/>
            <person name="Taylor S."/>
            <person name="Reynolds S.L."/>
            <person name="Mofiz E."/>
            <person name="Najaraj S.H."/>
            <person name="Gowda H."/>
            <person name="Madugundu A."/>
            <person name="Renuse S."/>
            <person name="Holt D."/>
            <person name="Pandey A."/>
            <person name="Papenfuss A.T."/>
            <person name="Fischer K."/>
        </authorList>
    </citation>
    <scope>NUCLEOTIDE SEQUENCE [LARGE SCALE GENOMIC DNA]</scope>
</reference>
<evidence type="ECO:0000313" key="3">
    <source>
        <dbReference type="EnsemblMetazoa" id="KAF7495062.1"/>
    </source>
</evidence>
<protein>
    <submittedName>
        <fullName evidence="2 3">Uncharacterized protein</fullName>
    </submittedName>
</protein>
<dbReference type="EnsemblMetazoa" id="SSS_6714s_mrna">
    <property type="protein sequence ID" value="KAF7495062.1"/>
    <property type="gene ID" value="SSS_6714"/>
</dbReference>
<gene>
    <name evidence="2" type="ORF">SSS_6714</name>
</gene>
<evidence type="ECO:0000313" key="2">
    <source>
        <dbReference type="EMBL" id="KAF7495062.1"/>
    </source>
</evidence>
<dbReference type="OrthoDB" id="6506739at2759"/>